<dbReference type="AlphaFoldDB" id="A0A9P4HDW3"/>
<evidence type="ECO:0000313" key="3">
    <source>
        <dbReference type="Proteomes" id="UP000799777"/>
    </source>
</evidence>
<dbReference type="EMBL" id="ML978171">
    <property type="protein sequence ID" value="KAF2032743.1"/>
    <property type="molecule type" value="Genomic_DNA"/>
</dbReference>
<dbReference type="Pfam" id="PF06985">
    <property type="entry name" value="HET"/>
    <property type="match status" value="1"/>
</dbReference>
<dbReference type="Proteomes" id="UP000799777">
    <property type="component" value="Unassembled WGS sequence"/>
</dbReference>
<evidence type="ECO:0000259" key="1">
    <source>
        <dbReference type="Pfam" id="PF06985"/>
    </source>
</evidence>
<proteinExistence type="predicted"/>
<gene>
    <name evidence="2" type="ORF">EK21DRAFT_87033</name>
</gene>
<feature type="domain" description="Heterokaryon incompatibility" evidence="1">
    <location>
        <begin position="13"/>
        <end position="128"/>
    </location>
</feature>
<dbReference type="InterPro" id="IPR010730">
    <property type="entry name" value="HET"/>
</dbReference>
<dbReference type="PANTHER" id="PTHR33112">
    <property type="entry name" value="DOMAIN PROTEIN, PUTATIVE-RELATED"/>
    <property type="match status" value="1"/>
</dbReference>
<dbReference type="OrthoDB" id="5135333at2759"/>
<evidence type="ECO:0000313" key="2">
    <source>
        <dbReference type="EMBL" id="KAF2032743.1"/>
    </source>
</evidence>
<reference evidence="2" key="1">
    <citation type="journal article" date="2020" name="Stud. Mycol.">
        <title>101 Dothideomycetes genomes: a test case for predicting lifestyles and emergence of pathogens.</title>
        <authorList>
            <person name="Haridas S."/>
            <person name="Albert R."/>
            <person name="Binder M."/>
            <person name="Bloem J."/>
            <person name="Labutti K."/>
            <person name="Salamov A."/>
            <person name="Andreopoulos B."/>
            <person name="Baker S."/>
            <person name="Barry K."/>
            <person name="Bills G."/>
            <person name="Bluhm B."/>
            <person name="Cannon C."/>
            <person name="Castanera R."/>
            <person name="Culley D."/>
            <person name="Daum C."/>
            <person name="Ezra D."/>
            <person name="Gonzalez J."/>
            <person name="Henrissat B."/>
            <person name="Kuo A."/>
            <person name="Liang C."/>
            <person name="Lipzen A."/>
            <person name="Lutzoni F."/>
            <person name="Magnuson J."/>
            <person name="Mondo S."/>
            <person name="Nolan M."/>
            <person name="Ohm R."/>
            <person name="Pangilinan J."/>
            <person name="Park H.-J."/>
            <person name="Ramirez L."/>
            <person name="Alfaro M."/>
            <person name="Sun H."/>
            <person name="Tritt A."/>
            <person name="Yoshinaga Y."/>
            <person name="Zwiers L.-H."/>
            <person name="Turgeon B."/>
            <person name="Goodwin S."/>
            <person name="Spatafora J."/>
            <person name="Crous P."/>
            <person name="Grigoriev I."/>
        </authorList>
    </citation>
    <scope>NUCLEOTIDE SEQUENCE</scope>
    <source>
        <strain evidence="2">CBS 110217</strain>
    </source>
</reference>
<organism evidence="2 3">
    <name type="scientific">Setomelanomma holmii</name>
    <dbReference type="NCBI Taxonomy" id="210430"/>
    <lineage>
        <taxon>Eukaryota</taxon>
        <taxon>Fungi</taxon>
        <taxon>Dikarya</taxon>
        <taxon>Ascomycota</taxon>
        <taxon>Pezizomycotina</taxon>
        <taxon>Dothideomycetes</taxon>
        <taxon>Pleosporomycetidae</taxon>
        <taxon>Pleosporales</taxon>
        <taxon>Pleosporineae</taxon>
        <taxon>Phaeosphaeriaceae</taxon>
        <taxon>Setomelanomma</taxon>
    </lineage>
</organism>
<protein>
    <submittedName>
        <fullName evidence="2">HET-domain-containing protein</fullName>
    </submittedName>
</protein>
<dbReference type="PANTHER" id="PTHR33112:SF16">
    <property type="entry name" value="HETEROKARYON INCOMPATIBILITY DOMAIN-CONTAINING PROTEIN"/>
    <property type="match status" value="1"/>
</dbReference>
<sequence>MTQLHTFESYQEENRLSMSQIPSTIKDAMEICRQMGETFLWIDRLCIVQDDKKDVEGQLQSMSAIFHRVKLTTVTTCDDSMNEALPGVSVERSETTNCSEVVAMHVRSRLDTLFFSIHLSAWSKRAWWVVLHPLQGGPLFQRLKLESKRGTFLQASLPIRQGAIRRASKAHEIVAALSDETFRECEERLQLRWPNHIQLYDELYGTQSTNTEGYTSGTIRSEIILFARGQTAFVRTIGKDRLRILTEHRGQIPILMDMDGKRIGIFKSAPNLEAELLSAGAQRGDGIIKVLALSLGETYLNGDDSAYRPTRDFDGQPGSSSLVSYKDCQGTKLHSDPTVNFMLFGIRGGGWSNISESRLAGYFWYIGHASNGNLRTSNFAE</sequence>
<accession>A0A9P4HDW3</accession>
<comment type="caution">
    <text evidence="2">The sequence shown here is derived from an EMBL/GenBank/DDBJ whole genome shotgun (WGS) entry which is preliminary data.</text>
</comment>
<keyword evidence="3" id="KW-1185">Reference proteome</keyword>
<name>A0A9P4HDW3_9PLEO</name>